<feature type="compositionally biased region" description="Polar residues" evidence="1">
    <location>
        <begin position="67"/>
        <end position="79"/>
    </location>
</feature>
<keyword evidence="4" id="KW-1185">Reference proteome</keyword>
<reference evidence="3 4" key="1">
    <citation type="journal article" date="2014" name="Nat. Commun.">
        <title>Molecular traces of alternative social organization in a termite genome.</title>
        <authorList>
            <person name="Terrapon N."/>
            <person name="Li C."/>
            <person name="Robertson H.M."/>
            <person name="Ji L."/>
            <person name="Meng X."/>
            <person name="Booth W."/>
            <person name="Chen Z."/>
            <person name="Childers C.P."/>
            <person name="Glastad K.M."/>
            <person name="Gokhale K."/>
            <person name="Gowin J."/>
            <person name="Gronenberg W."/>
            <person name="Hermansen R.A."/>
            <person name="Hu H."/>
            <person name="Hunt B.G."/>
            <person name="Huylmans A.K."/>
            <person name="Khalil S.M."/>
            <person name="Mitchell R.D."/>
            <person name="Munoz-Torres M.C."/>
            <person name="Mustard J.A."/>
            <person name="Pan H."/>
            <person name="Reese J.T."/>
            <person name="Scharf M.E."/>
            <person name="Sun F."/>
            <person name="Vogel H."/>
            <person name="Xiao J."/>
            <person name="Yang W."/>
            <person name="Yang Z."/>
            <person name="Yang Z."/>
            <person name="Zhou J."/>
            <person name="Zhu J."/>
            <person name="Brent C.S."/>
            <person name="Elsik C.G."/>
            <person name="Goodisman M.A."/>
            <person name="Liberles D.A."/>
            <person name="Roe R.M."/>
            <person name="Vargo E.L."/>
            <person name="Vilcinskas A."/>
            <person name="Wang J."/>
            <person name="Bornberg-Bauer E."/>
            <person name="Korb J."/>
            <person name="Zhang G."/>
            <person name="Liebig J."/>
        </authorList>
    </citation>
    <scope>NUCLEOTIDE SEQUENCE [LARGE SCALE GENOMIC DNA]</scope>
    <source>
        <tissue evidence="3">Whole organism</tissue>
    </source>
</reference>
<dbReference type="AlphaFoldDB" id="A0A067RIU2"/>
<evidence type="ECO:0000313" key="4">
    <source>
        <dbReference type="Proteomes" id="UP000027135"/>
    </source>
</evidence>
<keyword evidence="2" id="KW-0472">Membrane</keyword>
<keyword evidence="2" id="KW-1133">Transmembrane helix</keyword>
<feature type="compositionally biased region" description="Low complexity" evidence="1">
    <location>
        <begin position="101"/>
        <end position="117"/>
    </location>
</feature>
<proteinExistence type="predicted"/>
<dbReference type="EMBL" id="KK852450">
    <property type="protein sequence ID" value="KDR23707.1"/>
    <property type="molecule type" value="Genomic_DNA"/>
</dbReference>
<gene>
    <name evidence="3" type="ORF">L798_13420</name>
</gene>
<evidence type="ECO:0000256" key="2">
    <source>
        <dbReference type="SAM" id="Phobius"/>
    </source>
</evidence>
<dbReference type="Proteomes" id="UP000027135">
    <property type="component" value="Unassembled WGS sequence"/>
</dbReference>
<feature type="region of interest" description="Disordered" evidence="1">
    <location>
        <begin position="67"/>
        <end position="117"/>
    </location>
</feature>
<organism evidence="3 4">
    <name type="scientific">Zootermopsis nevadensis</name>
    <name type="common">Dampwood termite</name>
    <dbReference type="NCBI Taxonomy" id="136037"/>
    <lineage>
        <taxon>Eukaryota</taxon>
        <taxon>Metazoa</taxon>
        <taxon>Ecdysozoa</taxon>
        <taxon>Arthropoda</taxon>
        <taxon>Hexapoda</taxon>
        <taxon>Insecta</taxon>
        <taxon>Pterygota</taxon>
        <taxon>Neoptera</taxon>
        <taxon>Polyneoptera</taxon>
        <taxon>Dictyoptera</taxon>
        <taxon>Blattodea</taxon>
        <taxon>Blattoidea</taxon>
        <taxon>Termitoidae</taxon>
        <taxon>Termopsidae</taxon>
        <taxon>Zootermopsis</taxon>
    </lineage>
</organism>
<accession>A0A067RIU2</accession>
<name>A0A067RIU2_ZOONE</name>
<evidence type="ECO:0000313" key="3">
    <source>
        <dbReference type="EMBL" id="KDR23707.1"/>
    </source>
</evidence>
<dbReference type="InParanoid" id="A0A067RIU2"/>
<keyword evidence="2" id="KW-0812">Transmembrane</keyword>
<evidence type="ECO:0008006" key="5">
    <source>
        <dbReference type="Google" id="ProtNLM"/>
    </source>
</evidence>
<sequence length="117" mass="12724">MLPEELGTSVPSRRFEWRLIIVFISIRLFGFPLFCLLSLSFALKAADVTTADSCFFLPLRIEESLRDFTTGTGDNSSKNVDVDEGAGESRRTGSPPFRAGTSSYSKTSSASTPGLYG</sequence>
<evidence type="ECO:0000256" key="1">
    <source>
        <dbReference type="SAM" id="MobiDB-lite"/>
    </source>
</evidence>
<protein>
    <recommendedName>
        <fullName evidence="5">Transmembrane protein</fullName>
    </recommendedName>
</protein>
<feature type="transmembrane region" description="Helical" evidence="2">
    <location>
        <begin position="20"/>
        <end position="43"/>
    </location>
</feature>